<dbReference type="InterPro" id="IPR001260">
    <property type="entry name" value="Coprogen_oxidase_aer"/>
</dbReference>
<dbReference type="InterPro" id="IPR036406">
    <property type="entry name" value="Coprogen_oxidase_aer_sf"/>
</dbReference>
<dbReference type="RefSeq" id="WP_086671235.1">
    <property type="nucleotide sequence ID" value="NZ_FNUJ01000007.1"/>
</dbReference>
<dbReference type="GO" id="GO:0006782">
    <property type="term" value="P:protoporphyrinogen IX biosynthetic process"/>
    <property type="evidence" value="ECO:0007669"/>
    <property type="project" value="TreeGrafter"/>
</dbReference>
<dbReference type="PANTHER" id="PTHR10755:SF0">
    <property type="entry name" value="OXYGEN-DEPENDENT COPROPORPHYRINOGEN-III OXIDASE, MITOCHONDRIAL"/>
    <property type="match status" value="1"/>
</dbReference>
<dbReference type="EC" id="1.3.3.3" evidence="4"/>
<organism evidence="7 8">
    <name type="scientific">Amycolatopsis pretoriensis</name>
    <dbReference type="NCBI Taxonomy" id="218821"/>
    <lineage>
        <taxon>Bacteria</taxon>
        <taxon>Bacillati</taxon>
        <taxon>Actinomycetota</taxon>
        <taxon>Actinomycetes</taxon>
        <taxon>Pseudonocardiales</taxon>
        <taxon>Pseudonocardiaceae</taxon>
        <taxon>Amycolatopsis</taxon>
    </lineage>
</organism>
<dbReference type="GO" id="GO:0005737">
    <property type="term" value="C:cytoplasm"/>
    <property type="evidence" value="ECO:0007669"/>
    <property type="project" value="TreeGrafter"/>
</dbReference>
<sequence>MLPGEDDRRDAVKAILSSGQRELVAELDRLDGGARFGRGRVQLLEDGDVFERAAVAVTSAADSDFFTSGLSVVLHPRNPWVPALRASFRYCESGDAWWFEGAAELLPCYGFAEDAAHFHRVLKNHCDTLDPAFHAQAKRAADDRFRLPHRAEPHGIGGIAFDHLSPSGPHGWRRGAAFTAAGIATIAPAYLPIVRRRRDLAHGERERQWQLHRRGRFVESALFHAASAPRDDAEAVLAALPPLVRWDAGFTPEPGSPEAELASFLVPRDWAGETAAVVG</sequence>
<evidence type="ECO:0000256" key="6">
    <source>
        <dbReference type="ARBA" id="ARBA00023244"/>
    </source>
</evidence>
<dbReference type="AlphaFoldDB" id="A0A1H5R9K9"/>
<protein>
    <recommendedName>
        <fullName evidence="4">coproporphyrinogen oxidase</fullName>
        <ecNumber evidence="4">1.3.3.3</ecNumber>
    </recommendedName>
</protein>
<dbReference type="PANTHER" id="PTHR10755">
    <property type="entry name" value="COPROPORPHYRINOGEN III OXIDASE, MITOCHONDRIAL"/>
    <property type="match status" value="1"/>
</dbReference>
<dbReference type="Pfam" id="PF01218">
    <property type="entry name" value="Coprogen_oxidas"/>
    <property type="match status" value="1"/>
</dbReference>
<accession>A0A1H5R9K9</accession>
<evidence type="ECO:0000313" key="7">
    <source>
        <dbReference type="EMBL" id="SEF35070.1"/>
    </source>
</evidence>
<evidence type="ECO:0000256" key="5">
    <source>
        <dbReference type="ARBA" id="ARBA00023002"/>
    </source>
</evidence>
<proteinExistence type="inferred from homology"/>
<keyword evidence="5" id="KW-0560">Oxidoreductase</keyword>
<evidence type="ECO:0000256" key="1">
    <source>
        <dbReference type="ARBA" id="ARBA00005168"/>
    </source>
</evidence>
<dbReference type="Proteomes" id="UP000198878">
    <property type="component" value="Unassembled WGS sequence"/>
</dbReference>
<comment type="similarity">
    <text evidence="2">Belongs to the aerobic coproporphyrinogen-III oxidase family.</text>
</comment>
<comment type="subunit">
    <text evidence="3">Homodimer.</text>
</comment>
<keyword evidence="8" id="KW-1185">Reference proteome</keyword>
<evidence type="ECO:0000256" key="2">
    <source>
        <dbReference type="ARBA" id="ARBA00010644"/>
    </source>
</evidence>
<dbReference type="OrthoDB" id="9777553at2"/>
<dbReference type="EMBL" id="FNUJ01000007">
    <property type="protein sequence ID" value="SEF35070.1"/>
    <property type="molecule type" value="Genomic_DNA"/>
</dbReference>
<dbReference type="GO" id="GO:0004109">
    <property type="term" value="F:coproporphyrinogen oxidase activity"/>
    <property type="evidence" value="ECO:0007669"/>
    <property type="project" value="UniProtKB-EC"/>
</dbReference>
<evidence type="ECO:0000256" key="4">
    <source>
        <dbReference type="ARBA" id="ARBA00012869"/>
    </source>
</evidence>
<dbReference type="SUPFAM" id="SSF102886">
    <property type="entry name" value="Coproporphyrinogen III oxidase"/>
    <property type="match status" value="1"/>
</dbReference>
<evidence type="ECO:0000313" key="8">
    <source>
        <dbReference type="Proteomes" id="UP000198878"/>
    </source>
</evidence>
<dbReference type="Gene3D" id="3.40.1500.10">
    <property type="entry name" value="Coproporphyrinogen III oxidase, aerobic"/>
    <property type="match status" value="1"/>
</dbReference>
<evidence type="ECO:0000256" key="3">
    <source>
        <dbReference type="ARBA" id="ARBA00011738"/>
    </source>
</evidence>
<keyword evidence="6" id="KW-0627">Porphyrin biosynthesis</keyword>
<name>A0A1H5R9K9_9PSEU</name>
<gene>
    <name evidence="7" type="ORF">SAMN05421837_107718</name>
</gene>
<dbReference type="PRINTS" id="PR00073">
    <property type="entry name" value="COPRGNOXDASE"/>
</dbReference>
<comment type="pathway">
    <text evidence="1">Porphyrin-containing compound metabolism; protoporphyrin-IX biosynthesis; protoporphyrinogen-IX from coproporphyrinogen-III (O2 route): step 1/1.</text>
</comment>
<reference evidence="8" key="1">
    <citation type="submission" date="2016-10" db="EMBL/GenBank/DDBJ databases">
        <authorList>
            <person name="Varghese N."/>
            <person name="Submissions S."/>
        </authorList>
    </citation>
    <scope>NUCLEOTIDE SEQUENCE [LARGE SCALE GENOMIC DNA]</scope>
    <source>
        <strain evidence="8">DSM 44654</strain>
    </source>
</reference>
<dbReference type="STRING" id="218821.SAMN05421837_107718"/>